<name>A0ACB0J0A1_TRIPR</name>
<gene>
    <name evidence="1" type="ORF">MILVUS5_LOCUS7115</name>
</gene>
<organism evidence="1 2">
    <name type="scientific">Trifolium pratense</name>
    <name type="common">Red clover</name>
    <dbReference type="NCBI Taxonomy" id="57577"/>
    <lineage>
        <taxon>Eukaryota</taxon>
        <taxon>Viridiplantae</taxon>
        <taxon>Streptophyta</taxon>
        <taxon>Embryophyta</taxon>
        <taxon>Tracheophyta</taxon>
        <taxon>Spermatophyta</taxon>
        <taxon>Magnoliopsida</taxon>
        <taxon>eudicotyledons</taxon>
        <taxon>Gunneridae</taxon>
        <taxon>Pentapetalae</taxon>
        <taxon>rosids</taxon>
        <taxon>fabids</taxon>
        <taxon>Fabales</taxon>
        <taxon>Fabaceae</taxon>
        <taxon>Papilionoideae</taxon>
        <taxon>50 kb inversion clade</taxon>
        <taxon>NPAAA clade</taxon>
        <taxon>Hologalegina</taxon>
        <taxon>IRL clade</taxon>
        <taxon>Trifolieae</taxon>
        <taxon>Trifolium</taxon>
    </lineage>
</organism>
<evidence type="ECO:0000313" key="1">
    <source>
        <dbReference type="EMBL" id="CAJ2636647.1"/>
    </source>
</evidence>
<sequence length="849" mass="96094">MARGGHNNTAGGSTAVLFQDLSNNPGDVYYVHPSDGPTSVVVKPVLNHSNYQARARSMKRALGGKNKLDFVDGTIEVPSEFDPNFKAWNRCNMLIHSWIMNSVDESIAQSIIFLDNAIDVWNELKERFSQGDYIRISELQCEICSMKQNSRFVSEFFTALKSLWEELESYFPTLVCSCPMHCICNTERHYNSNHYDDSKVLVNASDNRKPQGRGRGYSSGSSSSGSGNRSNSFGAKNKECSFCGKTNHIVENCYRKHDFPPHYVKANASANNASQEEREDVGDNQGARISDFGLTKEQCSQLLNLLQTTQSGNQGSSYNAGNQASSSTQVNIASGHVTSGNLVCTLHSSPGQWIIDSGASDHIFSSFDYFSSCKSIKPISVKLPNGQVSIANYSGSVKFSSIFTISHVLLVPDFNLNLISVPKLCLDNHFLVSFDNDKCLIQEKKNLKMIGLGKLNGGLYYFNQNQVQPKSTTIASSQVTHSHVIPKEALWHFRLGHLSNSKLLDMHKQFPFVKVDDHAVCDICHYAKHRKPKFSLSSNKTKHCYELCHFDIWGPFSVPSIHGHKYFVTALDDHSRFTWIILCKAKSEVSTLVQQFLLMIENQYNCHVKTVRTDNGLKFFMPNFYASKGIENQTSCVETPQQNGRVERKHQHILNVGRALLFQSKLPKQFWSYAVLQATYIINRVSTPLLHNKSPYFIRFNHDPDLHDLKFFGSLCYASTLQNQRTKFDSRAGKAVYLGHKSCVKGAVLLDLHTKSIFISRHVTYHEHILPYRNHNPPFQWSYHSIHSTSDDIFLHQTQSHHLLPFFMMTFLLPPKAIYLTLILLLLLHLLLLHFHLTIMILSLENLQD</sequence>
<keyword evidence="2" id="KW-1185">Reference proteome</keyword>
<comment type="caution">
    <text evidence="1">The sequence shown here is derived from an EMBL/GenBank/DDBJ whole genome shotgun (WGS) entry which is preliminary data.</text>
</comment>
<evidence type="ECO:0000313" key="2">
    <source>
        <dbReference type="Proteomes" id="UP001177021"/>
    </source>
</evidence>
<protein>
    <submittedName>
        <fullName evidence="1">Uncharacterized protein</fullName>
    </submittedName>
</protein>
<accession>A0ACB0J0A1</accession>
<dbReference type="Proteomes" id="UP001177021">
    <property type="component" value="Unassembled WGS sequence"/>
</dbReference>
<dbReference type="EMBL" id="CASHSV030000013">
    <property type="protein sequence ID" value="CAJ2636647.1"/>
    <property type="molecule type" value="Genomic_DNA"/>
</dbReference>
<reference evidence="1" key="1">
    <citation type="submission" date="2023-10" db="EMBL/GenBank/DDBJ databases">
        <authorList>
            <person name="Rodriguez Cubillos JULIANA M."/>
            <person name="De Vega J."/>
        </authorList>
    </citation>
    <scope>NUCLEOTIDE SEQUENCE</scope>
</reference>
<proteinExistence type="predicted"/>